<name>A0A517YYB2_9BACT</name>
<dbReference type="CDD" id="cd00755">
    <property type="entry name" value="YgdL_like"/>
    <property type="match status" value="1"/>
</dbReference>
<keyword evidence="1" id="KW-0812">Transmembrane</keyword>
<dbReference type="KEGG" id="pcor:KS4_32940"/>
<keyword evidence="1" id="KW-0472">Membrane</keyword>
<dbReference type="GO" id="GO:0008641">
    <property type="term" value="F:ubiquitin-like modifier activating enzyme activity"/>
    <property type="evidence" value="ECO:0007669"/>
    <property type="project" value="InterPro"/>
</dbReference>
<dbReference type="PANTHER" id="PTHR43267">
    <property type="entry name" value="TRNA THREONYLCARBAMOYLADENOSINE DEHYDRATASE"/>
    <property type="match status" value="1"/>
</dbReference>
<dbReference type="Proteomes" id="UP000317369">
    <property type="component" value="Chromosome"/>
</dbReference>
<dbReference type="Gene3D" id="3.40.50.720">
    <property type="entry name" value="NAD(P)-binding Rossmann-like Domain"/>
    <property type="match status" value="1"/>
</dbReference>
<dbReference type="InterPro" id="IPR045886">
    <property type="entry name" value="ThiF/MoeB/HesA"/>
</dbReference>
<dbReference type="EC" id="6.1.-.-" evidence="3"/>
<organism evidence="3 4">
    <name type="scientific">Poriferisphaera corsica</name>
    <dbReference type="NCBI Taxonomy" id="2528020"/>
    <lineage>
        <taxon>Bacteria</taxon>
        <taxon>Pseudomonadati</taxon>
        <taxon>Planctomycetota</taxon>
        <taxon>Phycisphaerae</taxon>
        <taxon>Phycisphaerales</taxon>
        <taxon>Phycisphaeraceae</taxon>
        <taxon>Poriferisphaera</taxon>
    </lineage>
</organism>
<evidence type="ECO:0000259" key="2">
    <source>
        <dbReference type="Pfam" id="PF00899"/>
    </source>
</evidence>
<dbReference type="EMBL" id="CP036425">
    <property type="protein sequence ID" value="QDU35214.1"/>
    <property type="molecule type" value="Genomic_DNA"/>
</dbReference>
<dbReference type="InterPro" id="IPR035985">
    <property type="entry name" value="Ubiquitin-activating_enz"/>
</dbReference>
<dbReference type="GO" id="GO:0061504">
    <property type="term" value="P:cyclic threonylcarbamoyladenosine biosynthetic process"/>
    <property type="evidence" value="ECO:0007669"/>
    <property type="project" value="TreeGrafter"/>
</dbReference>
<feature type="domain" description="THIF-type NAD/FAD binding fold" evidence="2">
    <location>
        <begin position="10"/>
        <end position="263"/>
    </location>
</feature>
<evidence type="ECO:0000313" key="4">
    <source>
        <dbReference type="Proteomes" id="UP000317369"/>
    </source>
</evidence>
<dbReference type="RefSeq" id="WP_145080217.1">
    <property type="nucleotide sequence ID" value="NZ_CP036425.1"/>
</dbReference>
<keyword evidence="1" id="KW-1133">Transmembrane helix</keyword>
<dbReference type="PANTHER" id="PTHR43267:SF1">
    <property type="entry name" value="TRNA THREONYLCARBAMOYLADENOSINE DEHYDRATASE"/>
    <property type="match status" value="1"/>
</dbReference>
<dbReference type="OrthoDB" id="9804150at2"/>
<dbReference type="GO" id="GO:0061503">
    <property type="term" value="F:tRNA threonylcarbamoyladenosine dehydratase"/>
    <property type="evidence" value="ECO:0007669"/>
    <property type="project" value="TreeGrafter"/>
</dbReference>
<reference evidence="3 4" key="1">
    <citation type="submission" date="2019-02" db="EMBL/GenBank/DDBJ databases">
        <title>Deep-cultivation of Planctomycetes and their phenomic and genomic characterization uncovers novel biology.</title>
        <authorList>
            <person name="Wiegand S."/>
            <person name="Jogler M."/>
            <person name="Boedeker C."/>
            <person name="Pinto D."/>
            <person name="Vollmers J."/>
            <person name="Rivas-Marin E."/>
            <person name="Kohn T."/>
            <person name="Peeters S.H."/>
            <person name="Heuer A."/>
            <person name="Rast P."/>
            <person name="Oberbeckmann S."/>
            <person name="Bunk B."/>
            <person name="Jeske O."/>
            <person name="Meyerdierks A."/>
            <person name="Storesund J.E."/>
            <person name="Kallscheuer N."/>
            <person name="Luecker S."/>
            <person name="Lage O.M."/>
            <person name="Pohl T."/>
            <person name="Merkel B.J."/>
            <person name="Hornburger P."/>
            <person name="Mueller R.-W."/>
            <person name="Bruemmer F."/>
            <person name="Labrenz M."/>
            <person name="Spormann A.M."/>
            <person name="Op den Camp H."/>
            <person name="Overmann J."/>
            <person name="Amann R."/>
            <person name="Jetten M.S.M."/>
            <person name="Mascher T."/>
            <person name="Medema M.H."/>
            <person name="Devos D.P."/>
            <person name="Kaster A.-K."/>
            <person name="Ovreas L."/>
            <person name="Rohde M."/>
            <person name="Galperin M.Y."/>
            <person name="Jogler C."/>
        </authorList>
    </citation>
    <scope>NUCLEOTIDE SEQUENCE [LARGE SCALE GENOMIC DNA]</scope>
    <source>
        <strain evidence="3 4">KS4</strain>
    </source>
</reference>
<proteinExistence type="predicted"/>
<dbReference type="Pfam" id="PF00899">
    <property type="entry name" value="ThiF"/>
    <property type="match status" value="1"/>
</dbReference>
<protein>
    <submittedName>
        <fullName evidence="3">tRNA threonylcarbamoyladenosine dehydratase</fullName>
        <ecNumber evidence="3">6.1.-.-</ecNumber>
    </submittedName>
</protein>
<gene>
    <name evidence="3" type="primary">tcdA</name>
    <name evidence="3" type="ORF">KS4_32940</name>
</gene>
<accession>A0A517YYB2</accession>
<dbReference type="InterPro" id="IPR000594">
    <property type="entry name" value="ThiF_NAD_FAD-bd"/>
</dbReference>
<feature type="transmembrane region" description="Helical" evidence="1">
    <location>
        <begin position="20"/>
        <end position="42"/>
    </location>
</feature>
<dbReference type="AlphaFoldDB" id="A0A517YYB2"/>
<keyword evidence="3" id="KW-0436">Ligase</keyword>
<evidence type="ECO:0000256" key="1">
    <source>
        <dbReference type="SAM" id="Phobius"/>
    </source>
</evidence>
<sequence length="265" mass="29836">MEDRFARTRRMIGDQGVEQLQNSFVVVIGLGAVGSFAAEALVRAGIGHIRLVDFDTVSPSNLNRQLYALESTIGQKKTEVARTRCLDINRACNVEMMDCFFNDETADDVLGDLVSKDFGGSSLVIDAIDSLWPKIELAWQCYDRGLRLVSSMGAAMRWDSDAVHVSRAKKTRRCGLAKDLRKQLRKRHREEVEAGRCWRQEGVCEHWCVWSDELMSEVKDERMADIDAKGELKHRTMGSLPTLTGMFGLRCAHVGLELLLGQRED</sequence>
<dbReference type="SUPFAM" id="SSF69572">
    <property type="entry name" value="Activating enzymes of the ubiquitin-like proteins"/>
    <property type="match status" value="1"/>
</dbReference>
<keyword evidence="4" id="KW-1185">Reference proteome</keyword>
<evidence type="ECO:0000313" key="3">
    <source>
        <dbReference type="EMBL" id="QDU35214.1"/>
    </source>
</evidence>